<sequence length="73" mass="8940">MDAHQMRLFEFKLEEIYNRTEWLQYELPLQDFISRFVIEYKDDIPQRPEMPEDPDLDRDTKLAVLVAFREAFS</sequence>
<comment type="caution">
    <text evidence="1">The sequence shown here is derived from an EMBL/GenBank/DDBJ whole genome shotgun (WGS) entry which is preliminary data.</text>
</comment>
<evidence type="ECO:0000313" key="2">
    <source>
        <dbReference type="Proteomes" id="UP001258315"/>
    </source>
</evidence>
<proteinExistence type="predicted"/>
<name>A0ABU3GWQ4_9SPHI</name>
<protein>
    <submittedName>
        <fullName evidence="1">Uncharacterized protein</fullName>
    </submittedName>
</protein>
<keyword evidence="2" id="KW-1185">Reference proteome</keyword>
<dbReference type="Proteomes" id="UP001258315">
    <property type="component" value="Unassembled WGS sequence"/>
</dbReference>
<evidence type="ECO:0000313" key="1">
    <source>
        <dbReference type="EMBL" id="MDT3403432.1"/>
    </source>
</evidence>
<dbReference type="EMBL" id="JAVLVU010000001">
    <property type="protein sequence ID" value="MDT3403432.1"/>
    <property type="molecule type" value="Genomic_DNA"/>
</dbReference>
<dbReference type="RefSeq" id="WP_311950411.1">
    <property type="nucleotide sequence ID" value="NZ_JAVLVU010000001.1"/>
</dbReference>
<gene>
    <name evidence="1" type="ORF">QE417_002504</name>
</gene>
<organism evidence="1 2">
    <name type="scientific">Mucilaginibacter terrae</name>
    <dbReference type="NCBI Taxonomy" id="1955052"/>
    <lineage>
        <taxon>Bacteria</taxon>
        <taxon>Pseudomonadati</taxon>
        <taxon>Bacteroidota</taxon>
        <taxon>Sphingobacteriia</taxon>
        <taxon>Sphingobacteriales</taxon>
        <taxon>Sphingobacteriaceae</taxon>
        <taxon>Mucilaginibacter</taxon>
    </lineage>
</organism>
<accession>A0ABU3GWQ4</accession>
<reference evidence="2" key="1">
    <citation type="submission" date="2023-07" db="EMBL/GenBank/DDBJ databases">
        <title>Functional and genomic diversity of the sorghum phyllosphere microbiome.</title>
        <authorList>
            <person name="Shade A."/>
        </authorList>
    </citation>
    <scope>NUCLEOTIDE SEQUENCE [LARGE SCALE GENOMIC DNA]</scope>
    <source>
        <strain evidence="2">SORGH_AS_0422</strain>
    </source>
</reference>